<evidence type="ECO:0000313" key="1">
    <source>
        <dbReference type="EMBL" id="KAG9329213.1"/>
    </source>
</evidence>
<dbReference type="Proteomes" id="UP000824540">
    <property type="component" value="Unassembled WGS sequence"/>
</dbReference>
<proteinExistence type="predicted"/>
<comment type="caution">
    <text evidence="1">The sequence shown here is derived from an EMBL/GenBank/DDBJ whole genome shotgun (WGS) entry which is preliminary data.</text>
</comment>
<name>A0A8T2MNS3_9TELE</name>
<dbReference type="EMBL" id="JAFBMS010001183">
    <property type="protein sequence ID" value="KAG9329456.1"/>
    <property type="molecule type" value="Genomic_DNA"/>
</dbReference>
<gene>
    <name evidence="2" type="ORF">JZ751_004700</name>
    <name evidence="1" type="ORF">JZ751_006504</name>
</gene>
<accession>A0A8T2MNS3</accession>
<evidence type="ECO:0000313" key="2">
    <source>
        <dbReference type="EMBL" id="KAG9329456.1"/>
    </source>
</evidence>
<dbReference type="AlphaFoldDB" id="A0A8T2MNS3"/>
<evidence type="ECO:0000313" key="3">
    <source>
        <dbReference type="Proteomes" id="UP000824540"/>
    </source>
</evidence>
<keyword evidence="3" id="KW-1185">Reference proteome</keyword>
<sequence length="60" mass="6946">MFGVLWSRGKCDSGKGNRDSVYRGNLFDFAEKLSGLMIPLREFAMKRGERFRRRDGADDE</sequence>
<protein>
    <submittedName>
        <fullName evidence="1">Uncharacterized protein</fullName>
    </submittedName>
</protein>
<organism evidence="1 3">
    <name type="scientific">Albula glossodonta</name>
    <name type="common">roundjaw bonefish</name>
    <dbReference type="NCBI Taxonomy" id="121402"/>
    <lineage>
        <taxon>Eukaryota</taxon>
        <taxon>Metazoa</taxon>
        <taxon>Chordata</taxon>
        <taxon>Craniata</taxon>
        <taxon>Vertebrata</taxon>
        <taxon>Euteleostomi</taxon>
        <taxon>Actinopterygii</taxon>
        <taxon>Neopterygii</taxon>
        <taxon>Teleostei</taxon>
        <taxon>Albuliformes</taxon>
        <taxon>Albulidae</taxon>
        <taxon>Albula</taxon>
    </lineage>
</organism>
<dbReference type="EMBL" id="JAFBMS010001379">
    <property type="protein sequence ID" value="KAG9329213.1"/>
    <property type="molecule type" value="Genomic_DNA"/>
</dbReference>
<reference evidence="1" key="1">
    <citation type="thesis" date="2021" institute="BYU ScholarsArchive" country="Provo, UT, USA">
        <title>Applications of and Algorithms for Genome Assembly and Genomic Analyses with an Emphasis on Marine Teleosts.</title>
        <authorList>
            <person name="Pickett B.D."/>
        </authorList>
    </citation>
    <scope>NUCLEOTIDE SEQUENCE</scope>
    <source>
        <strain evidence="1">HI-2016</strain>
    </source>
</reference>